<feature type="transmembrane region" description="Helical" evidence="11">
    <location>
        <begin position="211"/>
        <end position="234"/>
    </location>
</feature>
<dbReference type="InterPro" id="IPR000481">
    <property type="entry name" value="GPCR_Pheromne_B_alpha_rcpt"/>
</dbReference>
<dbReference type="PANTHER" id="PTHR28097">
    <property type="entry name" value="PHEROMONE A FACTOR RECEPTOR"/>
    <property type="match status" value="1"/>
</dbReference>
<keyword evidence="6" id="KW-0297">G-protein coupled receptor</keyword>
<evidence type="ECO:0000256" key="1">
    <source>
        <dbReference type="ARBA" id="ARBA00004141"/>
    </source>
</evidence>
<keyword evidence="5 11" id="KW-1133">Transmembrane helix</keyword>
<evidence type="ECO:0000256" key="10">
    <source>
        <dbReference type="SAM" id="MobiDB-lite"/>
    </source>
</evidence>
<keyword evidence="3" id="KW-0589">Pheromone response</keyword>
<dbReference type="GO" id="GO:0004934">
    <property type="term" value="F:mating-type alpha-factor pheromone receptor activity"/>
    <property type="evidence" value="ECO:0007669"/>
    <property type="project" value="InterPro"/>
</dbReference>
<sequence>MARDDVYLAFSFIGFVIVLIPMPWHLHAWNAGTCLFMTYVALGCLIHFINSIVWADNLLDPAPVYCDITTKILIGLSVGLPAASFCINRRLYHIASISQVRRTPRDRQKSLCIDLAIGLGLPILVMILRKRLTAREDYIVQGHRYDIFEGYGCWPTTYNTVPAYPLVFMWPILLGTLSLVYCVLSIRAFMKQRKQMKDILSSNNNLTPSRYLRLMALAGIEMLCTVPIATYYLWLDATVTPVYPWISWEDTHFGFSQVRLYPKAYIELVPSLGIEIKLNSWIYPAVAMLFFLFFGFAEEARKSYYRLYCAAATLVGLKPATSSRGYGSGSNGSSAGGSRTLGGSWTSKLGWLKKSSGAHSSSTQVTYPAFDVPSKVSKRDSVSSFGDISETASIGPYTISVIEETKELSDSSSPLPPQPPHTPMEPKYDDFKFDTSALDNIRGDDRV</sequence>
<protein>
    <submittedName>
        <fullName evidence="12">STE3-domain-containing protein</fullName>
    </submittedName>
</protein>
<dbReference type="Proteomes" id="UP000076722">
    <property type="component" value="Unassembled WGS sequence"/>
</dbReference>
<keyword evidence="7 11" id="KW-0472">Membrane</keyword>
<feature type="compositionally biased region" description="Pro residues" evidence="10">
    <location>
        <begin position="414"/>
        <end position="423"/>
    </location>
</feature>
<dbReference type="InterPro" id="IPR001499">
    <property type="entry name" value="GPCR_STE3"/>
</dbReference>
<evidence type="ECO:0000256" key="7">
    <source>
        <dbReference type="ARBA" id="ARBA00023136"/>
    </source>
</evidence>
<keyword evidence="4 11" id="KW-0812">Transmembrane</keyword>
<feature type="transmembrane region" description="Helical" evidence="11">
    <location>
        <begin position="6"/>
        <end position="26"/>
    </location>
</feature>
<name>A0A164Q3C6_9AGAM</name>
<dbReference type="OrthoDB" id="2874149at2759"/>
<dbReference type="PANTHER" id="PTHR28097:SF1">
    <property type="entry name" value="PHEROMONE A FACTOR RECEPTOR"/>
    <property type="match status" value="1"/>
</dbReference>
<keyword evidence="13" id="KW-1185">Reference proteome</keyword>
<feature type="transmembrane region" description="Helical" evidence="11">
    <location>
        <begin position="111"/>
        <end position="128"/>
    </location>
</feature>
<accession>A0A164Q3C6</accession>
<dbReference type="Pfam" id="PF02076">
    <property type="entry name" value="STE3"/>
    <property type="match status" value="1"/>
</dbReference>
<feature type="transmembrane region" description="Helical" evidence="11">
    <location>
        <begin position="168"/>
        <end position="190"/>
    </location>
</feature>
<evidence type="ECO:0000256" key="5">
    <source>
        <dbReference type="ARBA" id="ARBA00022989"/>
    </source>
</evidence>
<proteinExistence type="inferred from homology"/>
<evidence type="ECO:0000256" key="2">
    <source>
        <dbReference type="ARBA" id="ARBA00011085"/>
    </source>
</evidence>
<evidence type="ECO:0000313" key="13">
    <source>
        <dbReference type="Proteomes" id="UP000076722"/>
    </source>
</evidence>
<organism evidence="12 13">
    <name type="scientific">Sistotremastrum niveocremeum HHB9708</name>
    <dbReference type="NCBI Taxonomy" id="1314777"/>
    <lineage>
        <taxon>Eukaryota</taxon>
        <taxon>Fungi</taxon>
        <taxon>Dikarya</taxon>
        <taxon>Basidiomycota</taxon>
        <taxon>Agaricomycotina</taxon>
        <taxon>Agaricomycetes</taxon>
        <taxon>Sistotremastrales</taxon>
        <taxon>Sistotremastraceae</taxon>
        <taxon>Sertulicium</taxon>
        <taxon>Sertulicium niveocremeum</taxon>
    </lineage>
</organism>
<feature type="region of interest" description="Disordered" evidence="10">
    <location>
        <begin position="405"/>
        <end position="447"/>
    </location>
</feature>
<evidence type="ECO:0000256" key="9">
    <source>
        <dbReference type="ARBA" id="ARBA00023224"/>
    </source>
</evidence>
<evidence type="ECO:0000256" key="3">
    <source>
        <dbReference type="ARBA" id="ARBA00022507"/>
    </source>
</evidence>
<evidence type="ECO:0000313" key="12">
    <source>
        <dbReference type="EMBL" id="KZS89289.1"/>
    </source>
</evidence>
<evidence type="ECO:0000256" key="8">
    <source>
        <dbReference type="ARBA" id="ARBA00023170"/>
    </source>
</evidence>
<gene>
    <name evidence="12" type="ORF">SISNIDRAFT_469338</name>
</gene>
<feature type="transmembrane region" description="Helical" evidence="11">
    <location>
        <begin position="281"/>
        <end position="297"/>
    </location>
</feature>
<comment type="similarity">
    <text evidence="2">Belongs to the G-protein coupled receptor 4 family.</text>
</comment>
<feature type="compositionally biased region" description="Basic and acidic residues" evidence="10">
    <location>
        <begin position="424"/>
        <end position="433"/>
    </location>
</feature>
<evidence type="ECO:0000256" key="11">
    <source>
        <dbReference type="SAM" id="Phobius"/>
    </source>
</evidence>
<dbReference type="CDD" id="cd14966">
    <property type="entry name" value="7tmD_STE3"/>
    <property type="match status" value="1"/>
</dbReference>
<dbReference type="GO" id="GO:0000750">
    <property type="term" value="P:pheromone-dependent signal transduction involved in conjugation with cellular fusion"/>
    <property type="evidence" value="ECO:0007669"/>
    <property type="project" value="TreeGrafter"/>
</dbReference>
<evidence type="ECO:0000256" key="4">
    <source>
        <dbReference type="ARBA" id="ARBA00022692"/>
    </source>
</evidence>
<keyword evidence="9" id="KW-0807">Transducer</keyword>
<evidence type="ECO:0000256" key="6">
    <source>
        <dbReference type="ARBA" id="ARBA00023040"/>
    </source>
</evidence>
<dbReference type="EMBL" id="KV419428">
    <property type="protein sequence ID" value="KZS89289.1"/>
    <property type="molecule type" value="Genomic_DNA"/>
</dbReference>
<keyword evidence="8" id="KW-0675">Receptor</keyword>
<comment type="subcellular location">
    <subcellularLocation>
        <location evidence="1">Membrane</location>
        <topology evidence="1">Multi-pass membrane protein</topology>
    </subcellularLocation>
</comment>
<dbReference type="AlphaFoldDB" id="A0A164Q3C6"/>
<dbReference type="GO" id="GO:0005886">
    <property type="term" value="C:plasma membrane"/>
    <property type="evidence" value="ECO:0007669"/>
    <property type="project" value="TreeGrafter"/>
</dbReference>
<dbReference type="PRINTS" id="PR00899">
    <property type="entry name" value="GPCRSTE3"/>
</dbReference>
<reference evidence="12 13" key="1">
    <citation type="journal article" date="2016" name="Mol. Biol. Evol.">
        <title>Comparative Genomics of Early-Diverging Mushroom-Forming Fungi Provides Insights into the Origins of Lignocellulose Decay Capabilities.</title>
        <authorList>
            <person name="Nagy L.G."/>
            <person name="Riley R."/>
            <person name="Tritt A."/>
            <person name="Adam C."/>
            <person name="Daum C."/>
            <person name="Floudas D."/>
            <person name="Sun H."/>
            <person name="Yadav J.S."/>
            <person name="Pangilinan J."/>
            <person name="Larsson K.H."/>
            <person name="Matsuura K."/>
            <person name="Barry K."/>
            <person name="Labutti K."/>
            <person name="Kuo R."/>
            <person name="Ohm R.A."/>
            <person name="Bhattacharya S.S."/>
            <person name="Shirouzu T."/>
            <person name="Yoshinaga Y."/>
            <person name="Martin F.M."/>
            <person name="Grigoriev I.V."/>
            <person name="Hibbett D.S."/>
        </authorList>
    </citation>
    <scope>NUCLEOTIDE SEQUENCE [LARGE SCALE GENOMIC DNA]</scope>
    <source>
        <strain evidence="12 13">HHB9708</strain>
    </source>
</reference>
<dbReference type="PRINTS" id="PR00901">
    <property type="entry name" value="PHEROMONEBAR"/>
</dbReference>
<feature type="transmembrane region" description="Helical" evidence="11">
    <location>
        <begin position="33"/>
        <end position="52"/>
    </location>
</feature>